<evidence type="ECO:0000256" key="13">
    <source>
        <dbReference type="ARBA" id="ARBA00045077"/>
    </source>
</evidence>
<dbReference type="GO" id="GO:0005576">
    <property type="term" value="C:extracellular region"/>
    <property type="evidence" value="ECO:0007669"/>
    <property type="project" value="UniProtKB-SubCell"/>
</dbReference>
<evidence type="ECO:0000313" key="18">
    <source>
        <dbReference type="EMBL" id="KAK6333037.1"/>
    </source>
</evidence>
<keyword evidence="10" id="KW-0119">Carbohydrate metabolism</keyword>
<evidence type="ECO:0000256" key="16">
    <source>
        <dbReference type="SAM" id="SignalP"/>
    </source>
</evidence>
<dbReference type="AlphaFoldDB" id="A0AAN8MN21"/>
<keyword evidence="19" id="KW-1185">Reference proteome</keyword>
<comment type="subcellular location">
    <subcellularLocation>
        <location evidence="2">Secreted</location>
    </subcellularLocation>
</comment>
<dbReference type="CDD" id="cd21175">
    <property type="entry name" value="LPMO_AA9"/>
    <property type="match status" value="1"/>
</dbReference>
<keyword evidence="8" id="KW-0503">Monooxygenase</keyword>
<feature type="compositionally biased region" description="Polar residues" evidence="15">
    <location>
        <begin position="256"/>
        <end position="266"/>
    </location>
</feature>
<comment type="similarity">
    <text evidence="12">Belongs to the polysaccharide monooxygenase AA9 family.</text>
</comment>
<evidence type="ECO:0000256" key="5">
    <source>
        <dbReference type="ARBA" id="ARBA00023001"/>
    </source>
</evidence>
<dbReference type="InterPro" id="IPR049892">
    <property type="entry name" value="AA9"/>
</dbReference>
<feature type="compositionally biased region" description="Low complexity" evidence="15">
    <location>
        <begin position="288"/>
        <end position="315"/>
    </location>
</feature>
<feature type="compositionally biased region" description="Low complexity" evidence="15">
    <location>
        <begin position="384"/>
        <end position="422"/>
    </location>
</feature>
<comment type="catalytic activity">
    <reaction evidence="13">
        <text>[(1-&gt;4)-beta-D-glucosyl]n+m + reduced acceptor + O2 = 4-dehydro-beta-D-glucosyl-[(1-&gt;4)-beta-D-glucosyl]n-1 + [(1-&gt;4)-beta-D-glucosyl]m + acceptor + H2O.</text>
        <dbReference type="EC" id="1.14.99.56"/>
    </reaction>
</comment>
<feature type="domain" description="Auxiliary Activity family 9 catalytic" evidence="17">
    <location>
        <begin position="21"/>
        <end position="227"/>
    </location>
</feature>
<feature type="chain" id="PRO_5042867361" description="lytic cellulose monooxygenase (C4-dehydrogenating)" evidence="16">
    <location>
        <begin position="21"/>
        <end position="512"/>
    </location>
</feature>
<evidence type="ECO:0000256" key="1">
    <source>
        <dbReference type="ARBA" id="ARBA00001973"/>
    </source>
</evidence>
<feature type="region of interest" description="Disordered" evidence="15">
    <location>
        <begin position="380"/>
        <end position="512"/>
    </location>
</feature>
<dbReference type="EMBL" id="JAVHNR010000009">
    <property type="protein sequence ID" value="KAK6333037.1"/>
    <property type="molecule type" value="Genomic_DNA"/>
</dbReference>
<sequence>MRSTLSGLVAVISLASSVSAHGFVTDVLIDGQSFPGFNPYNGKYADGITQPWASQQGENADGPAIFRFQNSLLCQMGAKAAPKTASVSAGSKITFHWNQWPPTHKGPILTYLAECGGDCSQVDDLQLKWFKIEEAGLLDPAKNLWATDLMMQQGDAWNIQIPMNIKSGNYVMRHEMISLESTNSDDGVQFYPTCFNLQVSGGTAQSNPQGVSLMQAYQRGGQGLNVGTKRGDPAVYSYTPPGPQINPSIGAIASNQINTGASSNGRTHIYPNANKDPYTTSGQQPNYNSSPSTPTYETPNNTPQQQPQQSPQTQTGSMAGDANRKHCDDGYVQCRQEQGRRKFKRGTIAARTPQDQSYRTEYCYQKWEVCLNAALYGAKSQPTNNGGYQQNNNNGGYQQNNNGYQQSNNNGYYQQNNSGYQQKTNTGYQQKTNTGYQQKTNTGYQQKNTNSGYQQKTNNNGYQQKTNTGYQQKTNTGSQQKTNNNGYKQATKSNNNNNGYYQSNNGGYNSYY</sequence>
<feature type="compositionally biased region" description="Low complexity" evidence="15">
    <location>
        <begin position="493"/>
        <end position="512"/>
    </location>
</feature>
<evidence type="ECO:0000256" key="11">
    <source>
        <dbReference type="ARBA" id="ARBA00023326"/>
    </source>
</evidence>
<dbReference type="GO" id="GO:0046872">
    <property type="term" value="F:metal ion binding"/>
    <property type="evidence" value="ECO:0007669"/>
    <property type="project" value="UniProtKB-KW"/>
</dbReference>
<keyword evidence="5" id="KW-0136">Cellulose degradation</keyword>
<dbReference type="GO" id="GO:0030245">
    <property type="term" value="P:cellulose catabolic process"/>
    <property type="evidence" value="ECO:0007669"/>
    <property type="project" value="UniProtKB-KW"/>
</dbReference>
<evidence type="ECO:0000256" key="12">
    <source>
        <dbReference type="ARBA" id="ARBA00044502"/>
    </source>
</evidence>
<organism evidence="18 19">
    <name type="scientific">Orbilia javanica</name>
    <dbReference type="NCBI Taxonomy" id="47235"/>
    <lineage>
        <taxon>Eukaryota</taxon>
        <taxon>Fungi</taxon>
        <taxon>Dikarya</taxon>
        <taxon>Ascomycota</taxon>
        <taxon>Pezizomycotina</taxon>
        <taxon>Orbiliomycetes</taxon>
        <taxon>Orbiliales</taxon>
        <taxon>Orbiliaceae</taxon>
        <taxon>Orbilia</taxon>
    </lineage>
</organism>
<dbReference type="Pfam" id="PF03443">
    <property type="entry name" value="AA9"/>
    <property type="match status" value="1"/>
</dbReference>
<keyword evidence="3" id="KW-0964">Secreted</keyword>
<dbReference type="EC" id="1.14.99.56" evidence="14"/>
<evidence type="ECO:0000256" key="10">
    <source>
        <dbReference type="ARBA" id="ARBA00023277"/>
    </source>
</evidence>
<keyword evidence="7" id="KW-0186">Copper</keyword>
<dbReference type="Gene3D" id="2.70.50.70">
    <property type="match status" value="1"/>
</dbReference>
<evidence type="ECO:0000256" key="2">
    <source>
        <dbReference type="ARBA" id="ARBA00004613"/>
    </source>
</evidence>
<evidence type="ECO:0000256" key="6">
    <source>
        <dbReference type="ARBA" id="ARBA00023002"/>
    </source>
</evidence>
<feature type="signal peptide" evidence="16">
    <location>
        <begin position="1"/>
        <end position="20"/>
    </location>
</feature>
<evidence type="ECO:0000256" key="15">
    <source>
        <dbReference type="SAM" id="MobiDB-lite"/>
    </source>
</evidence>
<evidence type="ECO:0000256" key="8">
    <source>
        <dbReference type="ARBA" id="ARBA00023033"/>
    </source>
</evidence>
<keyword evidence="9" id="KW-1015">Disulfide bond</keyword>
<evidence type="ECO:0000313" key="19">
    <source>
        <dbReference type="Proteomes" id="UP001313282"/>
    </source>
</evidence>
<evidence type="ECO:0000256" key="4">
    <source>
        <dbReference type="ARBA" id="ARBA00022723"/>
    </source>
</evidence>
<feature type="compositionally biased region" description="Polar residues" evidence="15">
    <location>
        <begin position="277"/>
        <end position="287"/>
    </location>
</feature>
<gene>
    <name evidence="18" type="ORF">TWF718_010861</name>
</gene>
<comment type="caution">
    <text evidence="18">The sequence shown here is derived from an EMBL/GenBank/DDBJ whole genome shotgun (WGS) entry which is preliminary data.</text>
</comment>
<accession>A0AAN8MN21</accession>
<feature type="compositionally biased region" description="Polar residues" evidence="15">
    <location>
        <begin position="423"/>
        <end position="492"/>
    </location>
</feature>
<proteinExistence type="inferred from homology"/>
<evidence type="ECO:0000256" key="7">
    <source>
        <dbReference type="ARBA" id="ARBA00023008"/>
    </source>
</evidence>
<dbReference type="PANTHER" id="PTHR33353:SF6">
    <property type="entry name" value="ENDOGLUCANASE IV"/>
    <property type="match status" value="1"/>
</dbReference>
<keyword evidence="11" id="KW-0624">Polysaccharide degradation</keyword>
<dbReference type="PANTHER" id="PTHR33353">
    <property type="entry name" value="PUTATIVE (AFU_ORTHOLOGUE AFUA_1G12560)-RELATED"/>
    <property type="match status" value="1"/>
</dbReference>
<keyword evidence="6" id="KW-0560">Oxidoreductase</keyword>
<feature type="region of interest" description="Disordered" evidence="15">
    <location>
        <begin position="256"/>
        <end position="326"/>
    </location>
</feature>
<keyword evidence="4" id="KW-0479">Metal-binding</keyword>
<evidence type="ECO:0000256" key="14">
    <source>
        <dbReference type="ARBA" id="ARBA00047174"/>
    </source>
</evidence>
<evidence type="ECO:0000259" key="17">
    <source>
        <dbReference type="Pfam" id="PF03443"/>
    </source>
</evidence>
<dbReference type="Proteomes" id="UP001313282">
    <property type="component" value="Unassembled WGS sequence"/>
</dbReference>
<evidence type="ECO:0000256" key="9">
    <source>
        <dbReference type="ARBA" id="ARBA00023157"/>
    </source>
</evidence>
<evidence type="ECO:0000256" key="3">
    <source>
        <dbReference type="ARBA" id="ARBA00022525"/>
    </source>
</evidence>
<reference evidence="18 19" key="1">
    <citation type="submission" date="2019-10" db="EMBL/GenBank/DDBJ databases">
        <authorList>
            <person name="Palmer J.M."/>
        </authorList>
    </citation>
    <scope>NUCLEOTIDE SEQUENCE [LARGE SCALE GENOMIC DNA]</scope>
    <source>
        <strain evidence="18 19">TWF718</strain>
    </source>
</reference>
<comment type="cofactor">
    <cofactor evidence="1">
        <name>Cu(2+)</name>
        <dbReference type="ChEBI" id="CHEBI:29036"/>
    </cofactor>
</comment>
<dbReference type="GO" id="GO:0004497">
    <property type="term" value="F:monooxygenase activity"/>
    <property type="evidence" value="ECO:0007669"/>
    <property type="project" value="UniProtKB-KW"/>
</dbReference>
<dbReference type="InterPro" id="IPR005103">
    <property type="entry name" value="AA9_LPMO"/>
</dbReference>
<keyword evidence="16" id="KW-0732">Signal</keyword>
<name>A0AAN8MN21_9PEZI</name>
<protein>
    <recommendedName>
        <fullName evidence="14">lytic cellulose monooxygenase (C4-dehydrogenating)</fullName>
        <ecNumber evidence="14">1.14.99.56</ecNumber>
    </recommendedName>
</protein>